<dbReference type="InterPro" id="IPR009317">
    <property type="entry name" value="ChaB"/>
</dbReference>
<dbReference type="EMBL" id="CP012850">
    <property type="protein sequence ID" value="ALI34258.1"/>
    <property type="molecule type" value="Genomic_DNA"/>
</dbReference>
<dbReference type="Pfam" id="PF06150">
    <property type="entry name" value="ChaB"/>
    <property type="match status" value="1"/>
</dbReference>
<proteinExistence type="predicted"/>
<dbReference type="GeneID" id="60420271"/>
<dbReference type="OrthoDB" id="144741at2157"/>
<dbReference type="Proteomes" id="UP000058925">
    <property type="component" value="Chromosome"/>
</dbReference>
<protein>
    <submittedName>
        <fullName evidence="1">Cation transport regulator ChaB</fullName>
    </submittedName>
</protein>
<reference evidence="2" key="1">
    <citation type="submission" date="2015-10" db="EMBL/GenBank/DDBJ databases">
        <title>Niche specialization of a soil ammonia-oxidizing archaeon, Candidatus Nitrosocosmicus oleophilus.</title>
        <authorList>
            <person name="Jung M.-Y."/>
            <person name="Rhee S.-K."/>
        </authorList>
    </citation>
    <scope>NUCLEOTIDE SEQUENCE [LARGE SCALE GENOMIC DNA]</scope>
    <source>
        <strain evidence="2">MY3</strain>
    </source>
</reference>
<keyword evidence="2" id="KW-1185">Reference proteome</keyword>
<gene>
    <name evidence="1" type="primary">chaB_1</name>
    <name evidence="1" type="ORF">NMY3_00044</name>
</gene>
<dbReference type="RefSeq" id="WP_196816953.1">
    <property type="nucleotide sequence ID" value="NZ_CP012850.1"/>
</dbReference>
<name>A0A654LSC5_9ARCH</name>
<dbReference type="KEGG" id="taa:NMY3_00044"/>
<evidence type="ECO:0000313" key="1">
    <source>
        <dbReference type="EMBL" id="ALI34258.1"/>
    </source>
</evidence>
<dbReference type="SUPFAM" id="SSF140376">
    <property type="entry name" value="ChaB-like"/>
    <property type="match status" value="1"/>
</dbReference>
<organism evidence="1 2">
    <name type="scientific">Candidatus Nitrosocosmicus oleophilus</name>
    <dbReference type="NCBI Taxonomy" id="1353260"/>
    <lineage>
        <taxon>Archaea</taxon>
        <taxon>Nitrososphaerota</taxon>
        <taxon>Nitrososphaeria</taxon>
        <taxon>Nitrososphaerales</taxon>
        <taxon>Nitrososphaeraceae</taxon>
        <taxon>Candidatus Nitrosocosmicus</taxon>
    </lineage>
</organism>
<accession>A0A654LSC5</accession>
<dbReference type="AlphaFoldDB" id="A0A654LSC5"/>
<dbReference type="InterPro" id="IPR037205">
    <property type="entry name" value="ChaB_sf"/>
</dbReference>
<sequence>MPEKDKKKKVDAVELSDATEKRIDQLPEHAQHIFKEAHASALKQYENPKKRRGGAKEDVEEVAHKVAWAAVKKEYKKKGDEWVKK</sequence>
<dbReference type="Gene3D" id="1.10.1740.70">
    <property type="entry name" value="ChaB"/>
    <property type="match status" value="1"/>
</dbReference>
<evidence type="ECO:0000313" key="2">
    <source>
        <dbReference type="Proteomes" id="UP000058925"/>
    </source>
</evidence>